<dbReference type="Proteomes" id="UP000585474">
    <property type="component" value="Unassembled WGS sequence"/>
</dbReference>
<feature type="region of interest" description="Disordered" evidence="1">
    <location>
        <begin position="172"/>
        <end position="218"/>
    </location>
</feature>
<dbReference type="AlphaFoldDB" id="A0A7J0EJ54"/>
<protein>
    <submittedName>
        <fullName evidence="2">Uncharacterized protein</fullName>
    </submittedName>
</protein>
<comment type="caution">
    <text evidence="2">The sequence shown here is derived from an EMBL/GenBank/DDBJ whole genome shotgun (WGS) entry which is preliminary data.</text>
</comment>
<feature type="compositionally biased region" description="Basic and acidic residues" evidence="1">
    <location>
        <begin position="172"/>
        <end position="205"/>
    </location>
</feature>
<accession>A0A7J0EJ54</accession>
<reference evidence="2 3" key="1">
    <citation type="submission" date="2019-07" db="EMBL/GenBank/DDBJ databases">
        <title>De Novo Assembly of kiwifruit Actinidia rufa.</title>
        <authorList>
            <person name="Sugita-Konishi S."/>
            <person name="Sato K."/>
            <person name="Mori E."/>
            <person name="Abe Y."/>
            <person name="Kisaki G."/>
            <person name="Hamano K."/>
            <person name="Suezawa K."/>
            <person name="Otani M."/>
            <person name="Fukuda T."/>
            <person name="Manabe T."/>
            <person name="Gomi K."/>
            <person name="Tabuchi M."/>
            <person name="Akimitsu K."/>
            <person name="Kataoka I."/>
        </authorList>
    </citation>
    <scope>NUCLEOTIDE SEQUENCE [LARGE SCALE GENOMIC DNA]</scope>
    <source>
        <strain evidence="3">cv. Fuchu</strain>
    </source>
</reference>
<sequence>MKPCMCLCCIVLAATVVVEIIGTTTLLALLELKVGRPSSDRILCLHSFLFEIGEMDPFEEEVAPCLCQPLALAFYPQVLHRSDASHLGLLATRIANRFFEGLQSACTPRVMSFSCKVHPYEVLLYGTVADTCIGIDTIRVQPCKLLLHMAPFLVTQPPSIYNLCEAALQGREGQRTEKRKAKEKEENSEGRVDRKSEGGKIEKGGNSDMQSGGEEKIRKTLAEKIAQLNSDLDDISAQYH</sequence>
<evidence type="ECO:0000313" key="2">
    <source>
        <dbReference type="EMBL" id="GFY86312.1"/>
    </source>
</evidence>
<evidence type="ECO:0000256" key="1">
    <source>
        <dbReference type="SAM" id="MobiDB-lite"/>
    </source>
</evidence>
<organism evidence="2 3">
    <name type="scientific">Actinidia rufa</name>
    <dbReference type="NCBI Taxonomy" id="165716"/>
    <lineage>
        <taxon>Eukaryota</taxon>
        <taxon>Viridiplantae</taxon>
        <taxon>Streptophyta</taxon>
        <taxon>Embryophyta</taxon>
        <taxon>Tracheophyta</taxon>
        <taxon>Spermatophyta</taxon>
        <taxon>Magnoliopsida</taxon>
        <taxon>eudicotyledons</taxon>
        <taxon>Gunneridae</taxon>
        <taxon>Pentapetalae</taxon>
        <taxon>asterids</taxon>
        <taxon>Ericales</taxon>
        <taxon>Actinidiaceae</taxon>
        <taxon>Actinidia</taxon>
    </lineage>
</organism>
<proteinExistence type="predicted"/>
<keyword evidence="3" id="KW-1185">Reference proteome</keyword>
<name>A0A7J0EJ54_9ERIC</name>
<dbReference type="EMBL" id="BJWL01000004">
    <property type="protein sequence ID" value="GFY86312.1"/>
    <property type="molecule type" value="Genomic_DNA"/>
</dbReference>
<gene>
    <name evidence="2" type="ORF">Acr_04g0010500</name>
</gene>
<evidence type="ECO:0000313" key="3">
    <source>
        <dbReference type="Proteomes" id="UP000585474"/>
    </source>
</evidence>